<evidence type="ECO:0000313" key="3">
    <source>
        <dbReference type="EMBL" id="EMI55785.1"/>
    </source>
</evidence>
<dbReference type="InterPro" id="IPR029063">
    <property type="entry name" value="SAM-dependent_MTases_sf"/>
</dbReference>
<dbReference type="InterPro" id="IPR013691">
    <property type="entry name" value="MeTrfase_14"/>
</dbReference>
<dbReference type="Pfam" id="PF13489">
    <property type="entry name" value="Methyltransf_23"/>
    <property type="match status" value="1"/>
</dbReference>
<comment type="caution">
    <text evidence="3">The sequence shown here is derived from an EMBL/GenBank/DDBJ whole genome shotgun (WGS) entry which is preliminary data.</text>
</comment>
<dbReference type="Gene3D" id="3.40.50.150">
    <property type="entry name" value="Vaccinia Virus protein VP39"/>
    <property type="match status" value="1"/>
</dbReference>
<dbReference type="Proteomes" id="UP000011885">
    <property type="component" value="Unassembled WGS sequence"/>
</dbReference>
<dbReference type="Gene3D" id="3.40.50.720">
    <property type="entry name" value="NAD(P)-binding Rossmann-like Domain"/>
    <property type="match status" value="1"/>
</dbReference>
<dbReference type="PANTHER" id="PTHR43861:SF5">
    <property type="entry name" value="BLL5978 PROTEIN"/>
    <property type="match status" value="1"/>
</dbReference>
<feature type="domain" description="C-methyltransferase" evidence="2">
    <location>
        <begin position="214"/>
        <end position="369"/>
    </location>
</feature>
<evidence type="ECO:0000259" key="2">
    <source>
        <dbReference type="Pfam" id="PF08484"/>
    </source>
</evidence>
<keyword evidence="3" id="KW-0489">Methyltransferase</keyword>
<organism evidence="3 4">
    <name type="scientific">Rhodopirellula sallentina SM41</name>
    <dbReference type="NCBI Taxonomy" id="1263870"/>
    <lineage>
        <taxon>Bacteria</taxon>
        <taxon>Pseudomonadati</taxon>
        <taxon>Planctomycetota</taxon>
        <taxon>Planctomycetia</taxon>
        <taxon>Pirellulales</taxon>
        <taxon>Pirellulaceae</taxon>
        <taxon>Rhodopirellula</taxon>
    </lineage>
</organism>
<dbReference type="PATRIC" id="fig|1263870.3.peg.2975"/>
<keyword evidence="3" id="KW-0808">Transferase</keyword>
<evidence type="ECO:0000259" key="1">
    <source>
        <dbReference type="Pfam" id="PF08421"/>
    </source>
</evidence>
<keyword evidence="4" id="KW-1185">Reference proteome</keyword>
<dbReference type="SUPFAM" id="SSF53335">
    <property type="entry name" value="S-adenosyl-L-methionine-dependent methyltransferases"/>
    <property type="match status" value="1"/>
</dbReference>
<dbReference type="Pfam" id="PF08484">
    <property type="entry name" value="Methyltransf_14"/>
    <property type="match status" value="1"/>
</dbReference>
<proteinExistence type="predicted"/>
<dbReference type="GO" id="GO:0008168">
    <property type="term" value="F:methyltransferase activity"/>
    <property type="evidence" value="ECO:0007669"/>
    <property type="project" value="UniProtKB-KW"/>
</dbReference>
<reference evidence="3 4" key="1">
    <citation type="journal article" date="2013" name="Mar. Genomics">
        <title>Expression of sulfatases in Rhodopirellula baltica and the diversity of sulfatases in the genus Rhodopirellula.</title>
        <authorList>
            <person name="Wegner C.E."/>
            <person name="Richter-Heitmann T."/>
            <person name="Klindworth A."/>
            <person name="Klockow C."/>
            <person name="Richter M."/>
            <person name="Achstetter T."/>
            <person name="Glockner F.O."/>
            <person name="Harder J."/>
        </authorList>
    </citation>
    <scope>NUCLEOTIDE SEQUENCE [LARGE SCALE GENOMIC DNA]</scope>
    <source>
        <strain evidence="3 4">SM41</strain>
    </source>
</reference>
<dbReference type="AlphaFoldDB" id="M5U2W9"/>
<evidence type="ECO:0000313" key="4">
    <source>
        <dbReference type="Proteomes" id="UP000011885"/>
    </source>
</evidence>
<gene>
    <name evidence="3" type="ORF">RSSM_02801</name>
</gene>
<dbReference type="EMBL" id="ANOH01000197">
    <property type="protein sequence ID" value="EMI55785.1"/>
    <property type="molecule type" value="Genomic_DNA"/>
</dbReference>
<feature type="domain" description="Methyltransferase putative zinc binding" evidence="1">
    <location>
        <begin position="2"/>
        <end position="33"/>
    </location>
</feature>
<dbReference type="PANTHER" id="PTHR43861">
    <property type="entry name" value="TRANS-ACONITATE 2-METHYLTRANSFERASE-RELATED"/>
    <property type="match status" value="1"/>
</dbReference>
<accession>M5U2W9</accession>
<dbReference type="InterPro" id="IPR013630">
    <property type="entry name" value="Methyltransf_Zn-bd_dom_put"/>
</dbReference>
<sequence length="374" mass="41594">MEKPEPRWPLDLVRCEECSLVQITETVPPESLFSEYAYFSSFSDTMVAHARKIAERLTRERSLDAGSLVVEVASNDGYLLQWYKKAGVPVLGIEPAKNIAEVAVRERDVDTIAEFFGRDIAERLAGEGTQADIIHANNVLAHVADLNGVVAGFKTLLNQNGRVVVEAPYLGDFIDAVEFDTVYHEHLCYFSLTALVRLFASHGLEIVDVERLKIHGGSLRIHAAHAGTTAVSKSVVDLLAQESGWVFDETHHNEFARRVEELRNSLVNCLSDLKDEGKSIVVYGASAKGSTLLNYFGIGAESIDYVVDRSTVKQGRYTPGTHLKICAPEQLLVDQPDYCLLLTWNFADEIMGQQQEYRDRGGKFIIPIPEVRIV</sequence>
<name>M5U2W9_9BACT</name>
<protein>
    <submittedName>
        <fullName evidence="3">NDP-hexose 3-C-methyltransferase protein</fullName>
    </submittedName>
</protein>
<dbReference type="CDD" id="cd02440">
    <property type="entry name" value="AdoMet_MTases"/>
    <property type="match status" value="1"/>
</dbReference>
<dbReference type="GO" id="GO:0032259">
    <property type="term" value="P:methylation"/>
    <property type="evidence" value="ECO:0007669"/>
    <property type="project" value="UniProtKB-KW"/>
</dbReference>
<dbReference type="Pfam" id="PF08421">
    <property type="entry name" value="Methyltransf_13"/>
    <property type="match status" value="1"/>
</dbReference>